<proteinExistence type="predicted"/>
<feature type="chain" id="PRO_5042907297" description="CBM-cenC domain-containing protein" evidence="2">
    <location>
        <begin position="22"/>
        <end position="323"/>
    </location>
</feature>
<gene>
    <name evidence="3" type="ORF">FAUST_4663</name>
</gene>
<accession>A0AAN6C2K5</accession>
<sequence>MARHGIVALLAATLLGAGVNAGPCKPYSSVALSSTVIVEPTMTGSSTITADITDTTDAPETTITDVTTDVTDTTEALETTVTEPATETTGTMETSVIETTAAGTTDLVETTATETAIDTTGTLETTAVDTTNVPDTTITEAVVETSDAPVKPTSTAAAPPAACVPSQILANPSFDDNNSGSPWQLGPQSDISQSNPRSQPNFIYNTIYGVDVLPPVFVQRLPALGSSNYRLQYWFNLQTGSNGNGFSCKVIPSINTQVLYSSSSLTGSDSSGFKVSSQTFRAQDPNVPVVLMFQVKCEGNFNRVNIGIDDITLTRQCNSSDED</sequence>
<evidence type="ECO:0000313" key="4">
    <source>
        <dbReference type="Proteomes" id="UP000537989"/>
    </source>
</evidence>
<reference evidence="3 4" key="1">
    <citation type="submission" date="2020-02" db="EMBL/GenBank/DDBJ databases">
        <title>Identification and distribution of gene clusters putatively required for synthesis of sphingolipid metabolism inhibitors in phylogenetically diverse species of the filamentous fungus Fusarium.</title>
        <authorList>
            <person name="Kim H.-S."/>
            <person name="Busman M."/>
            <person name="Brown D.W."/>
            <person name="Divon H."/>
            <person name="Uhlig S."/>
            <person name="Proctor R.H."/>
        </authorList>
    </citation>
    <scope>NUCLEOTIDE SEQUENCE [LARGE SCALE GENOMIC DNA]</scope>
    <source>
        <strain evidence="3 4">NRRL 2903</strain>
    </source>
</reference>
<name>A0AAN6C2K5_FUSAU</name>
<feature type="signal peptide" evidence="2">
    <location>
        <begin position="1"/>
        <end position="21"/>
    </location>
</feature>
<feature type="region of interest" description="Disordered" evidence="1">
    <location>
        <begin position="169"/>
        <end position="196"/>
    </location>
</feature>
<dbReference type="Proteomes" id="UP000537989">
    <property type="component" value="Unassembled WGS sequence"/>
</dbReference>
<evidence type="ECO:0000256" key="1">
    <source>
        <dbReference type="SAM" id="MobiDB-lite"/>
    </source>
</evidence>
<keyword evidence="2" id="KW-0732">Signal</keyword>
<protein>
    <recommendedName>
        <fullName evidence="5">CBM-cenC domain-containing protein</fullName>
    </recommendedName>
</protein>
<dbReference type="EMBL" id="JAAMOD010000118">
    <property type="protein sequence ID" value="KAF5239894.1"/>
    <property type="molecule type" value="Genomic_DNA"/>
</dbReference>
<organism evidence="3 4">
    <name type="scientific">Fusarium austroamericanum</name>
    <dbReference type="NCBI Taxonomy" id="282268"/>
    <lineage>
        <taxon>Eukaryota</taxon>
        <taxon>Fungi</taxon>
        <taxon>Dikarya</taxon>
        <taxon>Ascomycota</taxon>
        <taxon>Pezizomycotina</taxon>
        <taxon>Sordariomycetes</taxon>
        <taxon>Hypocreomycetidae</taxon>
        <taxon>Hypocreales</taxon>
        <taxon>Nectriaceae</taxon>
        <taxon>Fusarium</taxon>
    </lineage>
</organism>
<evidence type="ECO:0000256" key="2">
    <source>
        <dbReference type="SAM" id="SignalP"/>
    </source>
</evidence>
<comment type="caution">
    <text evidence="3">The sequence shown here is derived from an EMBL/GenBank/DDBJ whole genome shotgun (WGS) entry which is preliminary data.</text>
</comment>
<dbReference type="AlphaFoldDB" id="A0AAN6C2K5"/>
<evidence type="ECO:0000313" key="3">
    <source>
        <dbReference type="EMBL" id="KAF5239894.1"/>
    </source>
</evidence>
<evidence type="ECO:0008006" key="5">
    <source>
        <dbReference type="Google" id="ProtNLM"/>
    </source>
</evidence>
<keyword evidence="4" id="KW-1185">Reference proteome</keyword>